<proteinExistence type="inferred from homology"/>
<dbReference type="InterPro" id="IPR007627">
    <property type="entry name" value="RNA_pol_sigma70_r2"/>
</dbReference>
<gene>
    <name evidence="8" type="ORF">GM50_17625</name>
</gene>
<dbReference type="InterPro" id="IPR014284">
    <property type="entry name" value="RNA_pol_sigma-70_dom"/>
</dbReference>
<sequence length="464" mass="48849">MAFKKSAASAGPRVWTVAELGAFYTEHRSELLAHANRVLKDSAKAEEITQDALIKFMLAAPELESQDHALSYLHRTIENLCIDVFRLEGRRPNLVVIDDAQAEVEAAWQVSGDHSQAISAAEDAAIIRQALALLSPAERAALVMWEMEGRSTEEIAAELGIKESAVRHTVSRARTSLRRVLSELVIDEERGLTALDMLSTTYKKAAELAQKSSKAALSLVLVFAAFLGFNSMTGNEGVVAPTASVLSGPVAGQDAPVEVAVDPTQAATSATPSPSISYPAKKASTMVSGLSIKGAKLSWPGLDAEGLPTSFNVTGKNGELGKIRVNKNVPVATEAGTVLSTQAITAAGGPNVMLLQTITVDGSGTSYKLGGASYGKDGFWSSLEVGATSADFERMSNGQYLVTVRISIVSTLPLGYVAPVGTRGYDLTGTPKSITTRLLLNAGKTQILAQSIYVDESNAGKAQG</sequence>
<dbReference type="InterPro" id="IPR013325">
    <property type="entry name" value="RNA_pol_sigma_r2"/>
</dbReference>
<dbReference type="SUPFAM" id="SSF88659">
    <property type="entry name" value="Sigma3 and sigma4 domains of RNA polymerase sigma factors"/>
    <property type="match status" value="1"/>
</dbReference>
<dbReference type="GO" id="GO:0016987">
    <property type="term" value="F:sigma factor activity"/>
    <property type="evidence" value="ECO:0007669"/>
    <property type="project" value="UniProtKB-KW"/>
</dbReference>
<comment type="caution">
    <text evidence="8">The sequence shown here is derived from an EMBL/GenBank/DDBJ whole genome shotgun (WGS) entry which is preliminary data.</text>
</comment>
<dbReference type="Gene3D" id="1.10.10.10">
    <property type="entry name" value="Winged helix-like DNA-binding domain superfamily/Winged helix DNA-binding domain"/>
    <property type="match status" value="1"/>
</dbReference>
<dbReference type="Gene3D" id="1.10.1740.10">
    <property type="match status" value="1"/>
</dbReference>
<dbReference type="InterPro" id="IPR013249">
    <property type="entry name" value="RNA_pol_sigma70_r4_t2"/>
</dbReference>
<reference evidence="8" key="1">
    <citation type="submission" date="2014-05" db="EMBL/GenBank/DDBJ databases">
        <title>Key roles for freshwater Actinobacteria revealed by deep metagenomic sequencing.</title>
        <authorList>
            <person name="Ghai R."/>
            <person name="Mizuno C.M."/>
            <person name="Picazo A."/>
            <person name="Camacho A."/>
            <person name="Rodriguez-Valera F."/>
        </authorList>
    </citation>
    <scope>NUCLEOTIDE SEQUENCE</scope>
</reference>
<dbReference type="PANTHER" id="PTHR43133:SF8">
    <property type="entry name" value="RNA POLYMERASE SIGMA FACTOR HI_1459-RELATED"/>
    <property type="match status" value="1"/>
</dbReference>
<protein>
    <recommendedName>
        <fullName evidence="9">HTH luxR-type domain-containing protein</fullName>
    </recommendedName>
</protein>
<dbReference type="Pfam" id="PF04542">
    <property type="entry name" value="Sigma70_r2"/>
    <property type="match status" value="1"/>
</dbReference>
<dbReference type="CDD" id="cd06171">
    <property type="entry name" value="Sigma70_r4"/>
    <property type="match status" value="1"/>
</dbReference>
<evidence type="ECO:0000259" key="6">
    <source>
        <dbReference type="Pfam" id="PF04542"/>
    </source>
</evidence>
<keyword evidence="5" id="KW-0804">Transcription</keyword>
<keyword evidence="2" id="KW-0805">Transcription regulation</keyword>
<dbReference type="InterPro" id="IPR039425">
    <property type="entry name" value="RNA_pol_sigma-70-like"/>
</dbReference>
<feature type="domain" description="RNA polymerase sigma-70 region 2" evidence="6">
    <location>
        <begin position="23"/>
        <end position="90"/>
    </location>
</feature>
<keyword evidence="3" id="KW-0731">Sigma factor</keyword>
<dbReference type="SUPFAM" id="SSF88946">
    <property type="entry name" value="Sigma2 domain of RNA polymerase sigma factors"/>
    <property type="match status" value="1"/>
</dbReference>
<evidence type="ECO:0000259" key="7">
    <source>
        <dbReference type="Pfam" id="PF08281"/>
    </source>
</evidence>
<accession>A0A094PZU2</accession>
<name>A0A094PZU2_9ZZZZ</name>
<dbReference type="InterPro" id="IPR013324">
    <property type="entry name" value="RNA_pol_sigma_r3/r4-like"/>
</dbReference>
<comment type="similarity">
    <text evidence="1">Belongs to the sigma-70 factor family. ECF subfamily.</text>
</comment>
<dbReference type="AlphaFoldDB" id="A0A094PZU2"/>
<evidence type="ECO:0008006" key="9">
    <source>
        <dbReference type="Google" id="ProtNLM"/>
    </source>
</evidence>
<evidence type="ECO:0000256" key="4">
    <source>
        <dbReference type="ARBA" id="ARBA00023125"/>
    </source>
</evidence>
<evidence type="ECO:0000256" key="5">
    <source>
        <dbReference type="ARBA" id="ARBA00023163"/>
    </source>
</evidence>
<evidence type="ECO:0000256" key="2">
    <source>
        <dbReference type="ARBA" id="ARBA00023015"/>
    </source>
</evidence>
<dbReference type="EMBL" id="JNSK01000100">
    <property type="protein sequence ID" value="KGA15294.1"/>
    <property type="molecule type" value="Genomic_DNA"/>
</dbReference>
<dbReference type="GO" id="GO:0003677">
    <property type="term" value="F:DNA binding"/>
    <property type="evidence" value="ECO:0007669"/>
    <property type="project" value="UniProtKB-KW"/>
</dbReference>
<dbReference type="NCBIfam" id="TIGR02937">
    <property type="entry name" value="sigma70-ECF"/>
    <property type="match status" value="1"/>
</dbReference>
<dbReference type="PANTHER" id="PTHR43133">
    <property type="entry name" value="RNA POLYMERASE ECF-TYPE SIGMA FACTO"/>
    <property type="match status" value="1"/>
</dbReference>
<dbReference type="Pfam" id="PF08281">
    <property type="entry name" value="Sigma70_r4_2"/>
    <property type="match status" value="1"/>
</dbReference>
<dbReference type="GO" id="GO:0006352">
    <property type="term" value="P:DNA-templated transcription initiation"/>
    <property type="evidence" value="ECO:0007669"/>
    <property type="project" value="InterPro"/>
</dbReference>
<evidence type="ECO:0000313" key="8">
    <source>
        <dbReference type="EMBL" id="KGA15294.1"/>
    </source>
</evidence>
<organism evidence="8">
    <name type="scientific">freshwater metagenome</name>
    <dbReference type="NCBI Taxonomy" id="449393"/>
    <lineage>
        <taxon>unclassified sequences</taxon>
        <taxon>metagenomes</taxon>
        <taxon>ecological metagenomes</taxon>
    </lineage>
</organism>
<feature type="domain" description="RNA polymerase sigma factor 70 region 4 type 2" evidence="7">
    <location>
        <begin position="126"/>
        <end position="177"/>
    </location>
</feature>
<keyword evidence="4" id="KW-0238">DNA-binding</keyword>
<evidence type="ECO:0000256" key="1">
    <source>
        <dbReference type="ARBA" id="ARBA00010641"/>
    </source>
</evidence>
<dbReference type="InterPro" id="IPR036388">
    <property type="entry name" value="WH-like_DNA-bd_sf"/>
</dbReference>
<evidence type="ECO:0000256" key="3">
    <source>
        <dbReference type="ARBA" id="ARBA00023082"/>
    </source>
</evidence>